<protein>
    <recommendedName>
        <fullName evidence="4">SMODS and SLOG-associating 2TM effector domain-containing protein</fullName>
    </recommendedName>
</protein>
<proteinExistence type="predicted"/>
<evidence type="ECO:0000313" key="3">
    <source>
        <dbReference type="EMBL" id="UZT29062.1"/>
    </source>
</evidence>
<keyword evidence="1" id="KW-0812">Transmembrane</keyword>
<organism evidence="2">
    <name type="scientific">Nucleocytoviricota sp</name>
    <dbReference type="NCBI Taxonomy" id="2809609"/>
    <lineage>
        <taxon>Viruses</taxon>
        <taxon>Varidnaviria</taxon>
        <taxon>Bamfordvirae</taxon>
        <taxon>Nucleocytoviricota</taxon>
    </lineage>
</organism>
<keyword evidence="1" id="KW-1133">Transmembrane helix</keyword>
<accession>A0A9E8K119</accession>
<evidence type="ECO:0000313" key="2">
    <source>
        <dbReference type="EMBL" id="UZT28786.1"/>
    </source>
</evidence>
<reference evidence="2" key="1">
    <citation type="submission" date="2022-10" db="EMBL/GenBank/DDBJ databases">
        <title>Genomics discovery of giant fungal viruses from subsurface oceanic crustal fluids.</title>
        <authorList>
            <person name="Bhattacharjee A.S."/>
            <person name="Schulz F."/>
            <person name="Woyke T."/>
            <person name="Orcutt B.N."/>
            <person name="Matinez Martinez J."/>
        </authorList>
    </citation>
    <scope>NUCLEOTIDE SEQUENCE</scope>
    <source>
        <strain evidence="2">VSAG1.JdFR</strain>
        <strain evidence="3">VSAG8.JdFR</strain>
    </source>
</reference>
<dbReference type="EMBL" id="OP765507">
    <property type="protein sequence ID" value="UZT28786.1"/>
    <property type="molecule type" value="Genomic_DNA"/>
</dbReference>
<keyword evidence="1" id="KW-0472">Membrane</keyword>
<dbReference type="NCBIfam" id="NF033632">
    <property type="entry name" value="SLATT_4"/>
    <property type="match status" value="1"/>
</dbReference>
<evidence type="ECO:0008006" key="4">
    <source>
        <dbReference type="Google" id="ProtNLM"/>
    </source>
</evidence>
<feature type="transmembrane region" description="Helical" evidence="1">
    <location>
        <begin position="118"/>
        <end position="138"/>
    </location>
</feature>
<feature type="transmembrane region" description="Helical" evidence="1">
    <location>
        <begin position="86"/>
        <end position="106"/>
    </location>
</feature>
<dbReference type="EMBL" id="OP765584">
    <property type="protein sequence ID" value="UZT29062.1"/>
    <property type="molecule type" value="Genomic_DNA"/>
</dbReference>
<evidence type="ECO:0000256" key="1">
    <source>
        <dbReference type="SAM" id="Phobius"/>
    </source>
</evidence>
<name>A0A9E8K119_9VIRU</name>
<sequence>MTDKRKSVTIQEEKTLLNPSGAVGGGSQNNLNINKTTEEVTEEQLVNYNAEWSDEHEMILVEWADKAMCYRWLHSKARIKYYIKNIWFTIPVIIISTLTGTANFAIERVPEEYQHIYTIGVGTFNIIAGIITTIAQFLKIGELNEAHRVSSITWDKFYRNIKIELSKRRTERVPAFQMLKISKEEYDRLMETSPPIGDEIIKKFKDTFSGGTVNEKKGPNKKQQNYIDIIKPEICDIMETTKNFLYKQSEEEKRLEKTKSIVGMVKENKEQELQKAQVKKFIDNFNREYKREPTLHEIHNNLDDTINLELLNSLVNKDKNSALELENIIINKD</sequence>